<dbReference type="FunCoup" id="A0A316V2Q5">
    <property type="interactions" value="654"/>
</dbReference>
<dbReference type="EC" id="2.3.2.23" evidence="2"/>
<protein>
    <recommendedName>
        <fullName evidence="11">Ubiquitin-conjugating enzyme E2 6</fullName>
        <ecNumber evidence="2">2.3.2.23</ecNumber>
    </recommendedName>
    <alternativeName>
        <fullName evidence="12">E2 ubiquitin-conjugating enzyme 6</fullName>
    </alternativeName>
</protein>
<dbReference type="AlphaFoldDB" id="A0A316V2Q5"/>
<dbReference type="Gene3D" id="3.10.110.10">
    <property type="entry name" value="Ubiquitin Conjugating Enzyme"/>
    <property type="match status" value="1"/>
</dbReference>
<dbReference type="SMART" id="SM00212">
    <property type="entry name" value="UBCc"/>
    <property type="match status" value="1"/>
</dbReference>
<feature type="domain" description="UBC core" evidence="14">
    <location>
        <begin position="5"/>
        <end position="162"/>
    </location>
</feature>
<dbReference type="CDD" id="cd23799">
    <property type="entry name" value="UBCc_UBE2J"/>
    <property type="match status" value="1"/>
</dbReference>
<evidence type="ECO:0000256" key="7">
    <source>
        <dbReference type="ARBA" id="ARBA00022824"/>
    </source>
</evidence>
<dbReference type="PROSITE" id="PS50127">
    <property type="entry name" value="UBC_2"/>
    <property type="match status" value="1"/>
</dbReference>
<keyword evidence="6" id="KW-0833">Ubl conjugation pathway</keyword>
<evidence type="ECO:0000256" key="2">
    <source>
        <dbReference type="ARBA" id="ARBA00012486"/>
    </source>
</evidence>
<keyword evidence="8" id="KW-0067">ATP-binding</keyword>
<keyword evidence="3" id="KW-0808">Transferase</keyword>
<gene>
    <name evidence="15" type="ORF">FA14DRAFT_92507</name>
</gene>
<feature type="region of interest" description="Disordered" evidence="13">
    <location>
        <begin position="167"/>
        <end position="204"/>
    </location>
</feature>
<evidence type="ECO:0000256" key="4">
    <source>
        <dbReference type="ARBA" id="ARBA00022692"/>
    </source>
</evidence>
<evidence type="ECO:0000259" key="14">
    <source>
        <dbReference type="PROSITE" id="PS50127"/>
    </source>
</evidence>
<evidence type="ECO:0000256" key="8">
    <source>
        <dbReference type="ARBA" id="ARBA00022840"/>
    </source>
</evidence>
<dbReference type="InParanoid" id="A0A316V2Q5"/>
<proteinExistence type="predicted"/>
<keyword evidence="5" id="KW-0547">Nucleotide-binding</keyword>
<comment type="subcellular location">
    <subcellularLocation>
        <location evidence="1">Endoplasmic reticulum membrane</location>
    </subcellularLocation>
</comment>
<keyword evidence="16" id="KW-1185">Reference proteome</keyword>
<dbReference type="GO" id="GO:0061631">
    <property type="term" value="F:ubiquitin conjugating enzyme activity"/>
    <property type="evidence" value="ECO:0007669"/>
    <property type="project" value="UniProtKB-EC"/>
</dbReference>
<sequence>MATKAASKRLGKEAQMMDRDPPPFCYGRPREENVLEWHFILRGPPDTPFHGGEYWGQLLFPPEYPFKPPGIKMSTPSGRFHTDTKICTSMSDFHPGSWNPAWSVANILVGLLSFMCSDEMTTGSVMATHADRQTLARRSHAFNITQPKFKRLFPDYCDATIRALPNMGEKKKDDGEGASSALNPSSIATKEKNNTDTSAPGKVG</sequence>
<dbReference type="FunFam" id="3.10.110.10:FF:000023">
    <property type="entry name" value="Ubiquitin-conjugating enzyme E2 J2"/>
    <property type="match status" value="1"/>
</dbReference>
<dbReference type="GO" id="GO:0005789">
    <property type="term" value="C:endoplasmic reticulum membrane"/>
    <property type="evidence" value="ECO:0007669"/>
    <property type="project" value="UniProtKB-SubCell"/>
</dbReference>
<dbReference type="GO" id="GO:0005524">
    <property type="term" value="F:ATP binding"/>
    <property type="evidence" value="ECO:0007669"/>
    <property type="project" value="UniProtKB-KW"/>
</dbReference>
<evidence type="ECO:0000256" key="1">
    <source>
        <dbReference type="ARBA" id="ARBA00004586"/>
    </source>
</evidence>
<evidence type="ECO:0000313" key="16">
    <source>
        <dbReference type="Proteomes" id="UP000245771"/>
    </source>
</evidence>
<dbReference type="SUPFAM" id="SSF54495">
    <property type="entry name" value="UBC-like"/>
    <property type="match status" value="1"/>
</dbReference>
<feature type="region of interest" description="Disordered" evidence="13">
    <location>
        <begin position="1"/>
        <end position="23"/>
    </location>
</feature>
<dbReference type="InterPro" id="IPR016135">
    <property type="entry name" value="UBQ-conjugating_enzyme/RWD"/>
</dbReference>
<evidence type="ECO:0000256" key="9">
    <source>
        <dbReference type="ARBA" id="ARBA00022989"/>
    </source>
</evidence>
<evidence type="ECO:0000313" key="15">
    <source>
        <dbReference type="EMBL" id="PWN31742.1"/>
    </source>
</evidence>
<dbReference type="InterPro" id="IPR050113">
    <property type="entry name" value="Ub_conjugating_enzyme"/>
</dbReference>
<dbReference type="STRING" id="1280837.A0A316V2Q5"/>
<evidence type="ECO:0000256" key="3">
    <source>
        <dbReference type="ARBA" id="ARBA00022679"/>
    </source>
</evidence>
<organism evidence="15 16">
    <name type="scientific">Meira miltonrushii</name>
    <dbReference type="NCBI Taxonomy" id="1280837"/>
    <lineage>
        <taxon>Eukaryota</taxon>
        <taxon>Fungi</taxon>
        <taxon>Dikarya</taxon>
        <taxon>Basidiomycota</taxon>
        <taxon>Ustilaginomycotina</taxon>
        <taxon>Exobasidiomycetes</taxon>
        <taxon>Exobasidiales</taxon>
        <taxon>Brachybasidiaceae</taxon>
        <taxon>Meira</taxon>
    </lineage>
</organism>
<dbReference type="Proteomes" id="UP000245771">
    <property type="component" value="Unassembled WGS sequence"/>
</dbReference>
<dbReference type="EMBL" id="KZ819607">
    <property type="protein sequence ID" value="PWN31742.1"/>
    <property type="molecule type" value="Genomic_DNA"/>
</dbReference>
<keyword evidence="10" id="KW-0472">Membrane</keyword>
<evidence type="ECO:0000256" key="12">
    <source>
        <dbReference type="ARBA" id="ARBA00042181"/>
    </source>
</evidence>
<dbReference type="PANTHER" id="PTHR24067">
    <property type="entry name" value="UBIQUITIN-CONJUGATING ENZYME E2"/>
    <property type="match status" value="1"/>
</dbReference>
<keyword evidence="4" id="KW-0812">Transmembrane</keyword>
<dbReference type="RefSeq" id="XP_025352044.1">
    <property type="nucleotide sequence ID" value="XM_025503078.1"/>
</dbReference>
<evidence type="ECO:0000256" key="10">
    <source>
        <dbReference type="ARBA" id="ARBA00023136"/>
    </source>
</evidence>
<evidence type="ECO:0000256" key="5">
    <source>
        <dbReference type="ARBA" id="ARBA00022741"/>
    </source>
</evidence>
<dbReference type="InterPro" id="IPR000608">
    <property type="entry name" value="UBC"/>
</dbReference>
<accession>A0A316V2Q5</accession>
<reference evidence="15 16" key="1">
    <citation type="journal article" date="2018" name="Mol. Biol. Evol.">
        <title>Broad Genomic Sampling Reveals a Smut Pathogenic Ancestry of the Fungal Clade Ustilaginomycotina.</title>
        <authorList>
            <person name="Kijpornyongpan T."/>
            <person name="Mondo S.J."/>
            <person name="Barry K."/>
            <person name="Sandor L."/>
            <person name="Lee J."/>
            <person name="Lipzen A."/>
            <person name="Pangilinan J."/>
            <person name="LaButti K."/>
            <person name="Hainaut M."/>
            <person name="Henrissat B."/>
            <person name="Grigoriev I.V."/>
            <person name="Spatafora J.W."/>
            <person name="Aime M.C."/>
        </authorList>
    </citation>
    <scope>NUCLEOTIDE SEQUENCE [LARGE SCALE GENOMIC DNA]</scope>
    <source>
        <strain evidence="15 16">MCA 3882</strain>
    </source>
</reference>
<evidence type="ECO:0000256" key="6">
    <source>
        <dbReference type="ARBA" id="ARBA00022786"/>
    </source>
</evidence>
<keyword evidence="7" id="KW-0256">Endoplasmic reticulum</keyword>
<keyword evidence="9" id="KW-1133">Transmembrane helix</keyword>
<name>A0A316V2Q5_9BASI</name>
<evidence type="ECO:0000256" key="13">
    <source>
        <dbReference type="SAM" id="MobiDB-lite"/>
    </source>
</evidence>
<feature type="compositionally biased region" description="Basic and acidic residues" evidence="13">
    <location>
        <begin position="10"/>
        <end position="21"/>
    </location>
</feature>
<dbReference type="GeneID" id="37024859"/>
<dbReference type="OrthoDB" id="1158011at2759"/>
<evidence type="ECO:0000256" key="11">
    <source>
        <dbReference type="ARBA" id="ARBA00039885"/>
    </source>
</evidence>
<dbReference type="Pfam" id="PF00179">
    <property type="entry name" value="UQ_con"/>
    <property type="match status" value="1"/>
</dbReference>